<evidence type="ECO:0000313" key="1">
    <source>
        <dbReference type="EMBL" id="KAF6220807.1"/>
    </source>
</evidence>
<evidence type="ECO:0000313" key="2">
    <source>
        <dbReference type="Proteomes" id="UP000593566"/>
    </source>
</evidence>
<dbReference type="Proteomes" id="UP000593566">
    <property type="component" value="Unassembled WGS sequence"/>
</dbReference>
<gene>
    <name evidence="1" type="ORF">HO133_002487</name>
</gene>
<accession>A0A8H6FA07</accession>
<reference evidence="1 2" key="1">
    <citation type="journal article" date="2020" name="Genomics">
        <title>Complete, high-quality genomes from long-read metagenomic sequencing of two wolf lichen thalli reveals enigmatic genome architecture.</title>
        <authorList>
            <person name="McKenzie S.K."/>
            <person name="Walston R.F."/>
            <person name="Allen J.L."/>
        </authorList>
    </citation>
    <scope>NUCLEOTIDE SEQUENCE [LARGE SCALE GENOMIC DNA]</scope>
    <source>
        <strain evidence="1">WasteWater1</strain>
    </source>
</reference>
<dbReference type="AlphaFoldDB" id="A0A8H6FA07"/>
<dbReference type="RefSeq" id="XP_037150242.1">
    <property type="nucleotide sequence ID" value="XM_037293413.1"/>
</dbReference>
<name>A0A8H6FA07_9LECA</name>
<organism evidence="1 2">
    <name type="scientific">Letharia lupina</name>
    <dbReference type="NCBI Taxonomy" id="560253"/>
    <lineage>
        <taxon>Eukaryota</taxon>
        <taxon>Fungi</taxon>
        <taxon>Dikarya</taxon>
        <taxon>Ascomycota</taxon>
        <taxon>Pezizomycotina</taxon>
        <taxon>Lecanoromycetes</taxon>
        <taxon>OSLEUM clade</taxon>
        <taxon>Lecanoromycetidae</taxon>
        <taxon>Lecanorales</taxon>
        <taxon>Lecanorineae</taxon>
        <taxon>Parmeliaceae</taxon>
        <taxon>Letharia</taxon>
    </lineage>
</organism>
<comment type="caution">
    <text evidence="1">The sequence shown here is derived from an EMBL/GenBank/DDBJ whole genome shotgun (WGS) entry which is preliminary data.</text>
</comment>
<dbReference type="GeneID" id="59330900"/>
<dbReference type="EMBL" id="JACCJB010000015">
    <property type="protein sequence ID" value="KAF6220807.1"/>
    <property type="molecule type" value="Genomic_DNA"/>
</dbReference>
<keyword evidence="2" id="KW-1185">Reference proteome</keyword>
<proteinExistence type="predicted"/>
<sequence length="295" mass="33593">MSRNPPSKDKLERSQFSVDKPLTSEIKTKIRSELTRSYHSFRKSVYGLETKTHWASNLGPDTGMTIHNNPITPLDDWTLQKFCNKPAALYWARPAQINECCPRLTFACIYKQWFRSHNRDPNIEFGQLFANPIRISSTGPETIAAILVVLDNFDPPNVTKQHERIKLDEPVQRQTVVMVLTGDDNGLSAPITFDTIRSHSLPLGKADIADDRQEEEAFPDLGRIATDRSIGPTTDNISFGLISADEWVNMIMHKLEEEGDNIVIEMKSAAWKMKAKQQGDDFLKREFDNSSPMWE</sequence>
<protein>
    <submittedName>
        <fullName evidence="1">Uncharacterized protein</fullName>
    </submittedName>
</protein>